<dbReference type="PRINTS" id="PR00344">
    <property type="entry name" value="BCTRLSENSOR"/>
</dbReference>
<dbReference type="InterPro" id="IPR036890">
    <property type="entry name" value="HATPase_C_sf"/>
</dbReference>
<evidence type="ECO:0000256" key="4">
    <source>
        <dbReference type="ARBA" id="ARBA00022679"/>
    </source>
</evidence>
<proteinExistence type="predicted"/>
<organism evidence="11 12">
    <name type="scientific">Sinorhizobium mexicanum</name>
    <dbReference type="NCBI Taxonomy" id="375549"/>
    <lineage>
        <taxon>Bacteria</taxon>
        <taxon>Pseudomonadati</taxon>
        <taxon>Pseudomonadota</taxon>
        <taxon>Alphaproteobacteria</taxon>
        <taxon>Hyphomicrobiales</taxon>
        <taxon>Rhizobiaceae</taxon>
        <taxon>Sinorhizobium/Ensifer group</taxon>
        <taxon>Sinorhizobium</taxon>
    </lineage>
</organism>
<dbReference type="Proteomes" id="UP000510721">
    <property type="component" value="Plasmid pEmeITTGR7a"/>
</dbReference>
<dbReference type="InterPro" id="IPR004358">
    <property type="entry name" value="Sig_transdc_His_kin-like_C"/>
</dbReference>
<evidence type="ECO:0000256" key="2">
    <source>
        <dbReference type="ARBA" id="ARBA00012438"/>
    </source>
</evidence>
<evidence type="ECO:0000259" key="10">
    <source>
        <dbReference type="PROSITE" id="PS50109"/>
    </source>
</evidence>
<dbReference type="EMBL" id="CP041239">
    <property type="protein sequence ID" value="QLL64116.1"/>
    <property type="molecule type" value="Genomic_DNA"/>
</dbReference>
<dbReference type="InterPro" id="IPR003661">
    <property type="entry name" value="HisK_dim/P_dom"/>
</dbReference>
<dbReference type="PROSITE" id="PS50109">
    <property type="entry name" value="HIS_KIN"/>
    <property type="match status" value="1"/>
</dbReference>
<geneLocation type="plasmid" evidence="12">
    <name>pemeittgr7a</name>
</geneLocation>
<dbReference type="PANTHER" id="PTHR43065">
    <property type="entry name" value="SENSOR HISTIDINE KINASE"/>
    <property type="match status" value="1"/>
</dbReference>
<gene>
    <name evidence="11" type="ORF">FKV68_21965</name>
</gene>
<reference evidence="11 12" key="1">
    <citation type="submission" date="2019-06" db="EMBL/GenBank/DDBJ databases">
        <title>Complete genome sequence of Ensifer mexicanus ITTG R7 isolated from nodules of Acacia angustissima (Mill.) Kuntze.</title>
        <authorList>
            <person name="Rincon-Rosales R."/>
            <person name="Rogel M.A."/>
            <person name="Guerrero G."/>
            <person name="Rincon-Molina C.I."/>
            <person name="Lopez-Lopez A."/>
            <person name="Martinez-Romero E."/>
        </authorList>
    </citation>
    <scope>NUCLEOTIDE SEQUENCE [LARGE SCALE GENOMIC DNA]</scope>
    <source>
        <strain evidence="11 12">ITTG R7</strain>
        <plasmid evidence="12">pemeittgr7a</plasmid>
    </source>
</reference>
<dbReference type="CDD" id="cd00082">
    <property type="entry name" value="HisKA"/>
    <property type="match status" value="1"/>
</dbReference>
<accession>A0A859QUF5</accession>
<name>A0A859QUF5_9HYPH</name>
<dbReference type="InterPro" id="IPR003594">
    <property type="entry name" value="HATPase_dom"/>
</dbReference>
<evidence type="ECO:0000256" key="1">
    <source>
        <dbReference type="ARBA" id="ARBA00000085"/>
    </source>
</evidence>
<keyword evidence="11" id="KW-0614">Plasmid</keyword>
<evidence type="ECO:0000313" key="11">
    <source>
        <dbReference type="EMBL" id="QLL64116.1"/>
    </source>
</evidence>
<keyword evidence="3" id="KW-0597">Phosphoprotein</keyword>
<keyword evidence="6" id="KW-0418">Kinase</keyword>
<comment type="catalytic activity">
    <reaction evidence="1">
        <text>ATP + protein L-histidine = ADP + protein N-phospho-L-histidine.</text>
        <dbReference type="EC" id="2.7.13.3"/>
    </reaction>
</comment>
<dbReference type="KEGG" id="emx:FKV68_21965"/>
<dbReference type="SMART" id="SM00387">
    <property type="entry name" value="HATPase_c"/>
    <property type="match status" value="1"/>
</dbReference>
<keyword evidence="7 11" id="KW-0067">ATP-binding</keyword>
<protein>
    <recommendedName>
        <fullName evidence="2">histidine kinase</fullName>
        <ecNumber evidence="2">2.7.13.3</ecNumber>
    </recommendedName>
</protein>
<evidence type="ECO:0000256" key="3">
    <source>
        <dbReference type="ARBA" id="ARBA00022553"/>
    </source>
</evidence>
<keyword evidence="4" id="KW-0808">Transferase</keyword>
<feature type="domain" description="Histidine kinase" evidence="10">
    <location>
        <begin position="150"/>
        <end position="363"/>
    </location>
</feature>
<keyword evidence="5" id="KW-0547">Nucleotide-binding</keyword>
<evidence type="ECO:0000256" key="8">
    <source>
        <dbReference type="ARBA" id="ARBA00023012"/>
    </source>
</evidence>
<evidence type="ECO:0000313" key="12">
    <source>
        <dbReference type="Proteomes" id="UP000510721"/>
    </source>
</evidence>
<keyword evidence="12" id="KW-1185">Reference proteome</keyword>
<dbReference type="GO" id="GO:0000155">
    <property type="term" value="F:phosphorelay sensor kinase activity"/>
    <property type="evidence" value="ECO:0007669"/>
    <property type="project" value="InterPro"/>
</dbReference>
<dbReference type="Pfam" id="PF02518">
    <property type="entry name" value="HATPase_c"/>
    <property type="match status" value="1"/>
</dbReference>
<feature type="compositionally biased region" description="Polar residues" evidence="9">
    <location>
        <begin position="24"/>
        <end position="33"/>
    </location>
</feature>
<dbReference type="AlphaFoldDB" id="A0A859QUF5"/>
<dbReference type="SUPFAM" id="SSF55874">
    <property type="entry name" value="ATPase domain of HSP90 chaperone/DNA topoisomerase II/histidine kinase"/>
    <property type="match status" value="1"/>
</dbReference>
<keyword evidence="8" id="KW-0902">Two-component regulatory system</keyword>
<dbReference type="Gene3D" id="3.30.565.10">
    <property type="entry name" value="Histidine kinase-like ATPase, C-terminal domain"/>
    <property type="match status" value="1"/>
</dbReference>
<feature type="region of interest" description="Disordered" evidence="9">
    <location>
        <begin position="18"/>
        <end position="55"/>
    </location>
</feature>
<evidence type="ECO:0000256" key="6">
    <source>
        <dbReference type="ARBA" id="ARBA00022777"/>
    </source>
</evidence>
<dbReference type="GO" id="GO:0005524">
    <property type="term" value="F:ATP binding"/>
    <property type="evidence" value="ECO:0007669"/>
    <property type="project" value="UniProtKB-KW"/>
</dbReference>
<dbReference type="InterPro" id="IPR005467">
    <property type="entry name" value="His_kinase_dom"/>
</dbReference>
<sequence length="419" mass="44145">MARGDFLFGASESTLPFDAKPKSDSLSSGSLRVTDQEVDMQNADGRGATAPRSKAAPVVEVLSQNIVAPADSAGAAIGQGRLFAASVGPRARGGQRRPAPVVRFVDIPLLGPNGEVSGILCRVPPVAEFGALSAHLESARRGSSDEVTKSVVHDMNNLLAVIDGSLRLLERQSDADARNAIFTRLRGAVDRGAILTRRLLDHGSLARRGYAGTTPTQLSVAVEALRPSLSPDTLMEIEIESGLWPVKADPDELYFALLNLCRNADAATRKGGLIVISAANVSARSDGYGGMVAITVRDNGSGMTEEVMGRVFEPYFTTKEVGVGTGLGLAQVRAFVERQGGWIQLQSELGVGTAIQLIFPRVPDEESAAPVLEPNSDVSCSHAAPSTISYSPQPNGGIFHVVPSTGRQPCLERAPSESR</sequence>
<evidence type="ECO:0000256" key="7">
    <source>
        <dbReference type="ARBA" id="ARBA00022840"/>
    </source>
</evidence>
<dbReference type="PANTHER" id="PTHR43065:SF46">
    <property type="entry name" value="C4-DICARBOXYLATE TRANSPORT SENSOR PROTEIN DCTB"/>
    <property type="match status" value="1"/>
</dbReference>
<evidence type="ECO:0000256" key="5">
    <source>
        <dbReference type="ARBA" id="ARBA00022741"/>
    </source>
</evidence>
<dbReference type="Gene3D" id="1.10.287.130">
    <property type="match status" value="1"/>
</dbReference>
<dbReference type="EC" id="2.7.13.3" evidence="2"/>
<evidence type="ECO:0000256" key="9">
    <source>
        <dbReference type="SAM" id="MobiDB-lite"/>
    </source>
</evidence>